<organism evidence="2 3">
    <name type="scientific">Liparis tanakae</name>
    <name type="common">Tanaka's snailfish</name>
    <dbReference type="NCBI Taxonomy" id="230148"/>
    <lineage>
        <taxon>Eukaryota</taxon>
        <taxon>Metazoa</taxon>
        <taxon>Chordata</taxon>
        <taxon>Craniata</taxon>
        <taxon>Vertebrata</taxon>
        <taxon>Euteleostomi</taxon>
        <taxon>Actinopterygii</taxon>
        <taxon>Neopterygii</taxon>
        <taxon>Teleostei</taxon>
        <taxon>Neoteleostei</taxon>
        <taxon>Acanthomorphata</taxon>
        <taxon>Eupercaria</taxon>
        <taxon>Perciformes</taxon>
        <taxon>Cottioidei</taxon>
        <taxon>Cottales</taxon>
        <taxon>Liparidae</taxon>
        <taxon>Liparis</taxon>
    </lineage>
</organism>
<evidence type="ECO:0000313" key="3">
    <source>
        <dbReference type="Proteomes" id="UP000314294"/>
    </source>
</evidence>
<gene>
    <name evidence="2" type="ORF">EYF80_001106</name>
</gene>
<feature type="compositionally biased region" description="Basic and acidic residues" evidence="1">
    <location>
        <begin position="162"/>
        <end position="173"/>
    </location>
</feature>
<dbReference type="EMBL" id="SRLO01000004">
    <property type="protein sequence ID" value="TNN88774.1"/>
    <property type="molecule type" value="Genomic_DNA"/>
</dbReference>
<feature type="region of interest" description="Disordered" evidence="1">
    <location>
        <begin position="34"/>
        <end position="80"/>
    </location>
</feature>
<dbReference type="Proteomes" id="UP000314294">
    <property type="component" value="Unassembled WGS sequence"/>
</dbReference>
<proteinExistence type="predicted"/>
<feature type="region of interest" description="Disordered" evidence="1">
    <location>
        <begin position="162"/>
        <end position="184"/>
    </location>
</feature>
<protein>
    <submittedName>
        <fullName evidence="2">Uncharacterized protein</fullName>
    </submittedName>
</protein>
<feature type="compositionally biased region" description="Basic and acidic residues" evidence="1">
    <location>
        <begin position="34"/>
        <end position="68"/>
    </location>
</feature>
<reference evidence="2 3" key="1">
    <citation type="submission" date="2019-03" db="EMBL/GenBank/DDBJ databases">
        <title>First draft genome of Liparis tanakae, snailfish: a comprehensive survey of snailfish specific genes.</title>
        <authorList>
            <person name="Kim W."/>
            <person name="Song I."/>
            <person name="Jeong J.-H."/>
            <person name="Kim D."/>
            <person name="Kim S."/>
            <person name="Ryu S."/>
            <person name="Song J.Y."/>
            <person name="Lee S.K."/>
        </authorList>
    </citation>
    <scope>NUCLEOTIDE SEQUENCE [LARGE SCALE GENOMIC DNA]</scope>
    <source>
        <tissue evidence="2">Muscle</tissue>
    </source>
</reference>
<sequence length="372" mass="40671">MKPRGELGGLPLYPRINGVQAKFMILGEFWTELKKKSRAESTSEQRQREEQRRGEESRGEERRGEEGKGAMPRSQHSRSQPLMSMAVLLHMRPRVPKIGRLVGVDQILPVWRLDVLADGDQGLAVVAAHHLGGAVEALQQASFTAWEGQSVEGWVGVRRRVAGESREGKEPPHSHLTSSPAGEDEDGLGGALFLVASQPHSRRSPMLQAWVTAWVTPAAYFAKILIVASAVPPAIPELVLALPDAQPGSFGHLTDDLRLSLAQLGLLPSQTLRLPANAVGVHYQRTAHRPGKRQPICMIAKAHCKLSAHKSAKSSSSNSSSVGRILVRNRVGQEATGEMSAFKGVVNLFIVVMLYLSRHITRSQIAPRRNEK</sequence>
<evidence type="ECO:0000313" key="2">
    <source>
        <dbReference type="EMBL" id="TNN88774.1"/>
    </source>
</evidence>
<name>A0A4Z2JG56_9TELE</name>
<evidence type="ECO:0000256" key="1">
    <source>
        <dbReference type="SAM" id="MobiDB-lite"/>
    </source>
</evidence>
<keyword evidence="3" id="KW-1185">Reference proteome</keyword>
<comment type="caution">
    <text evidence="2">The sequence shown here is derived from an EMBL/GenBank/DDBJ whole genome shotgun (WGS) entry which is preliminary data.</text>
</comment>
<dbReference type="AlphaFoldDB" id="A0A4Z2JG56"/>
<accession>A0A4Z2JG56</accession>